<dbReference type="InterPro" id="IPR001789">
    <property type="entry name" value="Sig_transdc_resp-reg_receiver"/>
</dbReference>
<dbReference type="PANTHER" id="PTHR37299:SF1">
    <property type="entry name" value="STAGE 0 SPORULATION PROTEIN A HOMOLOG"/>
    <property type="match status" value="1"/>
</dbReference>
<dbReference type="SMART" id="SM00850">
    <property type="entry name" value="LytTR"/>
    <property type="match status" value="1"/>
</dbReference>
<organism evidence="4 5">
    <name type="scientific">Sphingobacterium oryzagri</name>
    <dbReference type="NCBI Taxonomy" id="3025669"/>
    <lineage>
        <taxon>Bacteria</taxon>
        <taxon>Pseudomonadati</taxon>
        <taxon>Bacteroidota</taxon>
        <taxon>Sphingobacteriia</taxon>
        <taxon>Sphingobacteriales</taxon>
        <taxon>Sphingobacteriaceae</taxon>
        <taxon>Sphingobacterium</taxon>
    </lineage>
</organism>
<dbReference type="RefSeq" id="WP_274267303.1">
    <property type="nucleotide sequence ID" value="NZ_CP117880.1"/>
</dbReference>
<dbReference type="Pfam" id="PF04397">
    <property type="entry name" value="LytTR"/>
    <property type="match status" value="1"/>
</dbReference>
<dbReference type="EMBL" id="CP117880">
    <property type="protein sequence ID" value="WDF68570.1"/>
    <property type="molecule type" value="Genomic_DNA"/>
</dbReference>
<accession>A0ABY7WGG1</accession>
<keyword evidence="5" id="KW-1185">Reference proteome</keyword>
<dbReference type="InterPro" id="IPR007492">
    <property type="entry name" value="LytTR_DNA-bd_dom"/>
</dbReference>
<evidence type="ECO:0000313" key="4">
    <source>
        <dbReference type="EMBL" id="WDF68570.1"/>
    </source>
</evidence>
<dbReference type="InterPro" id="IPR046947">
    <property type="entry name" value="LytR-like"/>
</dbReference>
<dbReference type="InterPro" id="IPR011006">
    <property type="entry name" value="CheY-like_superfamily"/>
</dbReference>
<feature type="domain" description="HTH LytTR-type" evidence="3">
    <location>
        <begin position="133"/>
        <end position="233"/>
    </location>
</feature>
<keyword evidence="1" id="KW-0597">Phosphoprotein</keyword>
<evidence type="ECO:0000313" key="5">
    <source>
        <dbReference type="Proteomes" id="UP001221558"/>
    </source>
</evidence>
<dbReference type="SUPFAM" id="SSF52172">
    <property type="entry name" value="CheY-like"/>
    <property type="match status" value="1"/>
</dbReference>
<evidence type="ECO:0000259" key="3">
    <source>
        <dbReference type="PROSITE" id="PS50930"/>
    </source>
</evidence>
<gene>
    <name evidence="4" type="ORF">PQ465_20030</name>
</gene>
<name>A0ABY7WGG1_9SPHI</name>
<dbReference type="Gene3D" id="3.40.50.2300">
    <property type="match status" value="1"/>
</dbReference>
<evidence type="ECO:0000259" key="2">
    <source>
        <dbReference type="PROSITE" id="PS50110"/>
    </source>
</evidence>
<dbReference type="PROSITE" id="PS50110">
    <property type="entry name" value="RESPONSE_REGULATORY"/>
    <property type="match status" value="1"/>
</dbReference>
<evidence type="ECO:0000256" key="1">
    <source>
        <dbReference type="PROSITE-ProRule" id="PRU00169"/>
    </source>
</evidence>
<protein>
    <submittedName>
        <fullName evidence="4">LytTR family DNA-binding domain-containing protein</fullName>
    </submittedName>
</protein>
<dbReference type="Proteomes" id="UP001221558">
    <property type="component" value="Chromosome"/>
</dbReference>
<dbReference type="PANTHER" id="PTHR37299">
    <property type="entry name" value="TRANSCRIPTIONAL REGULATOR-RELATED"/>
    <property type="match status" value="1"/>
</dbReference>
<dbReference type="PROSITE" id="PS50930">
    <property type="entry name" value="HTH_LYTTR"/>
    <property type="match status" value="1"/>
</dbReference>
<keyword evidence="4" id="KW-0238">DNA-binding</keyword>
<sequence>MRNINCVIIDDEPFARELIEMYVEKIPFVNLLSSCSSVMEATLLVNDRTSSKNIDLIISDIDMPGVSGMEFIRCLERKPKVIFITAHSKYAVEGFEVNASDYIVKPVSFERFFKSILKVQESLSTGSVDDQTLFVKDGHKIYKIDVMDIAYLEGMRDYIKIVKKDESSIVTHSTMKKMLDELPDMFIRVHKSFIVNAKNISTIYGNMVELKSIKFKVPIGKQFKEDVLQKLNINA</sequence>
<dbReference type="GO" id="GO:0003677">
    <property type="term" value="F:DNA binding"/>
    <property type="evidence" value="ECO:0007669"/>
    <property type="project" value="UniProtKB-KW"/>
</dbReference>
<dbReference type="Pfam" id="PF00072">
    <property type="entry name" value="Response_reg"/>
    <property type="match status" value="1"/>
</dbReference>
<dbReference type="Gene3D" id="2.40.50.1020">
    <property type="entry name" value="LytTr DNA-binding domain"/>
    <property type="match status" value="1"/>
</dbReference>
<feature type="modified residue" description="4-aspartylphosphate" evidence="1">
    <location>
        <position position="60"/>
    </location>
</feature>
<dbReference type="SMART" id="SM00448">
    <property type="entry name" value="REC"/>
    <property type="match status" value="1"/>
</dbReference>
<reference evidence="4 5" key="1">
    <citation type="submission" date="2023-02" db="EMBL/GenBank/DDBJ databases">
        <title>Genome sequence of Sphingobacterium sp. KACC 22765.</title>
        <authorList>
            <person name="Kim S."/>
            <person name="Heo J."/>
            <person name="Kwon S.-W."/>
        </authorList>
    </citation>
    <scope>NUCLEOTIDE SEQUENCE [LARGE SCALE GENOMIC DNA]</scope>
    <source>
        <strain evidence="4 5">KACC 22765</strain>
    </source>
</reference>
<proteinExistence type="predicted"/>
<feature type="domain" description="Response regulatory" evidence="2">
    <location>
        <begin position="5"/>
        <end position="120"/>
    </location>
</feature>